<proteinExistence type="predicted"/>
<sequence>MPCDIAPLARRLANDIVVATQQYSELVRCCLYNRVQRKNRTENAQNLALFGVSTVPIRLPSPTMTLGTGKLQAGPAYCEHRPHGELD</sequence>
<evidence type="ECO:0000313" key="2">
    <source>
        <dbReference type="Proteomes" id="UP000237872"/>
    </source>
</evidence>
<accession>A0A2S7CKB2</accession>
<dbReference type="EMBL" id="MDEC01000021">
    <property type="protein sequence ID" value="PPU61994.1"/>
    <property type="molecule type" value="Genomic_DNA"/>
</dbReference>
<comment type="caution">
    <text evidence="1">The sequence shown here is derived from an EMBL/GenBank/DDBJ whole genome shotgun (WGS) entry which is preliminary data.</text>
</comment>
<gene>
    <name evidence="1" type="ORF">XcodCFBP4690_14805</name>
</gene>
<dbReference type="AlphaFoldDB" id="A0A2S7CKB2"/>
<dbReference type="Proteomes" id="UP000237872">
    <property type="component" value="Unassembled WGS sequence"/>
</dbReference>
<organism evidence="1 2">
    <name type="scientific">Xanthomonas codiaei</name>
    <dbReference type="NCBI Taxonomy" id="56463"/>
    <lineage>
        <taxon>Bacteria</taxon>
        <taxon>Pseudomonadati</taxon>
        <taxon>Pseudomonadota</taxon>
        <taxon>Gammaproteobacteria</taxon>
        <taxon>Lysobacterales</taxon>
        <taxon>Lysobacteraceae</taxon>
        <taxon>Xanthomonas</taxon>
    </lineage>
</organism>
<protein>
    <submittedName>
        <fullName evidence="1">Uncharacterized protein</fullName>
    </submittedName>
</protein>
<name>A0A2S7CKB2_9XANT</name>
<reference evidence="1 2" key="1">
    <citation type="submission" date="2016-08" db="EMBL/GenBank/DDBJ databases">
        <authorList>
            <person name="Seilhamer J.J."/>
        </authorList>
    </citation>
    <scope>NUCLEOTIDE SEQUENCE [LARGE SCALE GENOMIC DNA]</scope>
    <source>
        <strain evidence="1 2">CFBP4690</strain>
    </source>
</reference>
<evidence type="ECO:0000313" key="1">
    <source>
        <dbReference type="EMBL" id="PPU61994.1"/>
    </source>
</evidence>